<comment type="similarity">
    <text evidence="6">Belongs to the RnpA family.</text>
</comment>
<dbReference type="EMBL" id="AFZZ01000221">
    <property type="protein sequence ID" value="EHJ36948.1"/>
    <property type="molecule type" value="Genomic_DNA"/>
</dbReference>
<dbReference type="PANTHER" id="PTHR33992">
    <property type="entry name" value="RIBONUCLEASE P PROTEIN COMPONENT"/>
    <property type="match status" value="1"/>
</dbReference>
<dbReference type="AlphaFoldDB" id="G6B117"/>
<dbReference type="EC" id="3.1.26.5" evidence="6"/>
<dbReference type="GO" id="GO:0030677">
    <property type="term" value="C:ribonuclease P complex"/>
    <property type="evidence" value="ECO:0007669"/>
    <property type="project" value="TreeGrafter"/>
</dbReference>
<sequence>MTSSQQLSKSERINSKKLIDRLFKGGGAKSMSAFPLRVVFMTEDADAHEPLAKMMVSVPKRYFKRAVKRNHVKRLVREAYRRNKQVLIDTLEAEEQRKALSLCFIWTDGNLRSYEEVERKIANLLQRIAEKIGKEAAADRAENHNDNADKL</sequence>
<dbReference type="GO" id="GO:0004526">
    <property type="term" value="F:ribonuclease P activity"/>
    <property type="evidence" value="ECO:0007669"/>
    <property type="project" value="UniProtKB-UniRule"/>
</dbReference>
<dbReference type="Pfam" id="PF00825">
    <property type="entry name" value="Ribonuclease_P"/>
    <property type="match status" value="1"/>
</dbReference>
<dbReference type="GO" id="GO:0042781">
    <property type="term" value="F:3'-tRNA processing endoribonuclease activity"/>
    <property type="evidence" value="ECO:0007669"/>
    <property type="project" value="TreeGrafter"/>
</dbReference>
<feature type="coiled-coil region" evidence="7">
    <location>
        <begin position="77"/>
        <end position="134"/>
    </location>
</feature>
<evidence type="ECO:0000256" key="4">
    <source>
        <dbReference type="ARBA" id="ARBA00022801"/>
    </source>
</evidence>
<protein>
    <recommendedName>
        <fullName evidence="6">Ribonuclease P protein component</fullName>
        <shortName evidence="6">RNase P protein</shortName>
        <shortName evidence="6">RNaseP protein</shortName>
        <ecNumber evidence="6">3.1.26.5</ecNumber>
    </recommendedName>
    <alternativeName>
        <fullName evidence="6">Protein C5</fullName>
    </alternativeName>
</protein>
<dbReference type="InterPro" id="IPR014721">
    <property type="entry name" value="Ribsml_uS5_D2-typ_fold_subgr"/>
</dbReference>
<evidence type="ECO:0000256" key="6">
    <source>
        <dbReference type="HAMAP-Rule" id="MF_00227"/>
    </source>
</evidence>
<dbReference type="PATRIC" id="fig|1002367.3.peg.2092"/>
<dbReference type="SUPFAM" id="SSF54211">
    <property type="entry name" value="Ribosomal protein S5 domain 2-like"/>
    <property type="match status" value="1"/>
</dbReference>
<dbReference type="HOGENOM" id="CLU_117179_1_0_10"/>
<dbReference type="InterPro" id="IPR020568">
    <property type="entry name" value="Ribosomal_Su5_D2-typ_SF"/>
</dbReference>
<accession>G6B117</accession>
<evidence type="ECO:0000256" key="5">
    <source>
        <dbReference type="ARBA" id="ARBA00022884"/>
    </source>
</evidence>
<dbReference type="GeneID" id="78338020"/>
<name>G6B117_9BACT</name>
<evidence type="ECO:0000256" key="3">
    <source>
        <dbReference type="ARBA" id="ARBA00022759"/>
    </source>
</evidence>
<evidence type="ECO:0000256" key="2">
    <source>
        <dbReference type="ARBA" id="ARBA00022722"/>
    </source>
</evidence>
<gene>
    <name evidence="6" type="primary">rnpA</name>
    <name evidence="8" type="ORF">HMPREF0673_02586</name>
</gene>
<evidence type="ECO:0000313" key="8">
    <source>
        <dbReference type="EMBL" id="EHJ36948.1"/>
    </source>
</evidence>
<dbReference type="PANTHER" id="PTHR33992:SF1">
    <property type="entry name" value="RIBONUCLEASE P PROTEIN COMPONENT"/>
    <property type="match status" value="1"/>
</dbReference>
<comment type="function">
    <text evidence="6">RNaseP catalyzes the removal of the 5'-leader sequence from pre-tRNA to produce the mature 5'-terminus. It can also cleave other RNA substrates such as 4.5S RNA. The protein component plays an auxiliary but essential role in vivo by binding to the 5'-leader sequence and broadening the substrate specificity of the ribozyme.</text>
</comment>
<dbReference type="InterPro" id="IPR000100">
    <property type="entry name" value="RNase_P"/>
</dbReference>
<keyword evidence="7" id="KW-0175">Coiled coil</keyword>
<comment type="caution">
    <text evidence="8">The sequence shown here is derived from an EMBL/GenBank/DDBJ whole genome shotgun (WGS) entry which is preliminary data.</text>
</comment>
<comment type="catalytic activity">
    <reaction evidence="6">
        <text>Endonucleolytic cleavage of RNA, removing 5'-extranucleotides from tRNA precursor.</text>
        <dbReference type="EC" id="3.1.26.5"/>
    </reaction>
</comment>
<keyword evidence="2 6" id="KW-0540">Nuclease</keyword>
<dbReference type="RefSeq" id="WP_007902440.1">
    <property type="nucleotide sequence ID" value="NZ_JH379461.1"/>
</dbReference>
<proteinExistence type="inferred from homology"/>
<dbReference type="Proteomes" id="UP000004407">
    <property type="component" value="Unassembled WGS sequence"/>
</dbReference>
<keyword evidence="3 6" id="KW-0255">Endonuclease</keyword>
<evidence type="ECO:0000256" key="1">
    <source>
        <dbReference type="ARBA" id="ARBA00022694"/>
    </source>
</evidence>
<comment type="subunit">
    <text evidence="6">Consists of a catalytic RNA component (M1 or rnpB) and a protein subunit.</text>
</comment>
<evidence type="ECO:0000313" key="9">
    <source>
        <dbReference type="Proteomes" id="UP000004407"/>
    </source>
</evidence>
<dbReference type="HAMAP" id="MF_00227">
    <property type="entry name" value="RNase_P"/>
    <property type="match status" value="1"/>
</dbReference>
<dbReference type="GO" id="GO:0001682">
    <property type="term" value="P:tRNA 5'-leader removal"/>
    <property type="evidence" value="ECO:0007669"/>
    <property type="project" value="UniProtKB-UniRule"/>
</dbReference>
<dbReference type="GO" id="GO:0000049">
    <property type="term" value="F:tRNA binding"/>
    <property type="evidence" value="ECO:0007669"/>
    <property type="project" value="UniProtKB-UniRule"/>
</dbReference>
<dbReference type="Gene3D" id="3.30.230.10">
    <property type="match status" value="1"/>
</dbReference>
<organism evidence="8 9">
    <name type="scientific">Leyella stercorea DSM 18206</name>
    <dbReference type="NCBI Taxonomy" id="1002367"/>
    <lineage>
        <taxon>Bacteria</taxon>
        <taxon>Pseudomonadati</taxon>
        <taxon>Bacteroidota</taxon>
        <taxon>Bacteroidia</taxon>
        <taxon>Bacteroidales</taxon>
        <taxon>Prevotellaceae</taxon>
        <taxon>Leyella</taxon>
    </lineage>
</organism>
<keyword evidence="1 6" id="KW-0819">tRNA processing</keyword>
<reference evidence="8 9" key="1">
    <citation type="submission" date="2011-08" db="EMBL/GenBank/DDBJ databases">
        <authorList>
            <person name="Weinstock G."/>
            <person name="Sodergren E."/>
            <person name="Clifton S."/>
            <person name="Fulton L."/>
            <person name="Fulton B."/>
            <person name="Courtney L."/>
            <person name="Fronick C."/>
            <person name="Harrison M."/>
            <person name="Strong C."/>
            <person name="Farmer C."/>
            <person name="Delahaunty K."/>
            <person name="Markovic C."/>
            <person name="Hall O."/>
            <person name="Minx P."/>
            <person name="Tomlinson C."/>
            <person name="Mitreva M."/>
            <person name="Hou S."/>
            <person name="Chen J."/>
            <person name="Wollam A."/>
            <person name="Pepin K.H."/>
            <person name="Johnson M."/>
            <person name="Bhonagiri V."/>
            <person name="Zhang X."/>
            <person name="Suruliraj S."/>
            <person name="Warren W."/>
            <person name="Chinwalla A."/>
            <person name="Mardis E.R."/>
            <person name="Wilson R.K."/>
        </authorList>
    </citation>
    <scope>NUCLEOTIDE SEQUENCE [LARGE SCALE GENOMIC DNA]</scope>
    <source>
        <strain evidence="8 9">DSM 18206</strain>
    </source>
</reference>
<dbReference type="eggNOG" id="COG0594">
    <property type="taxonomic scope" value="Bacteria"/>
</dbReference>
<evidence type="ECO:0000256" key="7">
    <source>
        <dbReference type="SAM" id="Coils"/>
    </source>
</evidence>
<keyword evidence="5 6" id="KW-0694">RNA-binding</keyword>
<keyword evidence="4 6" id="KW-0378">Hydrolase</keyword>